<comment type="caution">
    <text evidence="1">The sequence shown here is derived from an EMBL/GenBank/DDBJ whole genome shotgun (WGS) entry which is preliminary data.</text>
</comment>
<keyword evidence="2" id="KW-1185">Reference proteome</keyword>
<reference evidence="1 2" key="1">
    <citation type="journal article" date="2017" name="Curr. Biol.">
        <title>Genome architecture and evolution of a unichromosomal asexual nematode.</title>
        <authorList>
            <person name="Fradin H."/>
            <person name="Zegar C."/>
            <person name="Gutwein M."/>
            <person name="Lucas J."/>
            <person name="Kovtun M."/>
            <person name="Corcoran D."/>
            <person name="Baugh L.R."/>
            <person name="Kiontke K."/>
            <person name="Gunsalus K."/>
            <person name="Fitch D.H."/>
            <person name="Piano F."/>
        </authorList>
    </citation>
    <scope>NUCLEOTIDE SEQUENCE [LARGE SCALE GENOMIC DNA]</scope>
    <source>
        <strain evidence="1">PF1309</strain>
    </source>
</reference>
<evidence type="ECO:0000313" key="1">
    <source>
        <dbReference type="EMBL" id="PAV92372.1"/>
    </source>
</evidence>
<accession>A0A2A2M1M1</accession>
<organism evidence="1 2">
    <name type="scientific">Diploscapter pachys</name>
    <dbReference type="NCBI Taxonomy" id="2018661"/>
    <lineage>
        <taxon>Eukaryota</taxon>
        <taxon>Metazoa</taxon>
        <taxon>Ecdysozoa</taxon>
        <taxon>Nematoda</taxon>
        <taxon>Chromadorea</taxon>
        <taxon>Rhabditida</taxon>
        <taxon>Rhabditina</taxon>
        <taxon>Rhabditomorpha</taxon>
        <taxon>Rhabditoidea</taxon>
        <taxon>Rhabditidae</taxon>
        <taxon>Diploscapter</taxon>
    </lineage>
</organism>
<evidence type="ECO:0000313" key="2">
    <source>
        <dbReference type="Proteomes" id="UP000218231"/>
    </source>
</evidence>
<gene>
    <name evidence="1" type="ORF">WR25_06306</name>
</gene>
<dbReference type="Proteomes" id="UP000218231">
    <property type="component" value="Unassembled WGS sequence"/>
</dbReference>
<name>A0A2A2M1M1_9BILA</name>
<dbReference type="EMBL" id="LIAE01006227">
    <property type="protein sequence ID" value="PAV92372.1"/>
    <property type="molecule type" value="Genomic_DNA"/>
</dbReference>
<protein>
    <submittedName>
        <fullName evidence="1">Uncharacterized protein</fullName>
    </submittedName>
</protein>
<sequence>MLASATENNPIFLPPCGGRAQAKKMRGAKRASLTVERRAVISLSAARNSISRFTVSLRDDTPSFFCVSLRMRMVPGSNQIADWTKPSLLSVAALWRMATAVRADDSIGL</sequence>
<dbReference type="AlphaFoldDB" id="A0A2A2M1M1"/>
<proteinExistence type="predicted"/>